<accession>A0A1H6J856</accession>
<keyword evidence="1" id="KW-0472">Membrane</keyword>
<evidence type="ECO:0008006" key="4">
    <source>
        <dbReference type="Google" id="ProtNLM"/>
    </source>
</evidence>
<organism evidence="2 3">
    <name type="scientific">Ruminococcus flavefaciens</name>
    <dbReference type="NCBI Taxonomy" id="1265"/>
    <lineage>
        <taxon>Bacteria</taxon>
        <taxon>Bacillati</taxon>
        <taxon>Bacillota</taxon>
        <taxon>Clostridia</taxon>
        <taxon>Eubacteriales</taxon>
        <taxon>Oscillospiraceae</taxon>
        <taxon>Ruminococcus</taxon>
    </lineage>
</organism>
<feature type="transmembrane region" description="Helical" evidence="1">
    <location>
        <begin position="35"/>
        <end position="68"/>
    </location>
</feature>
<reference evidence="2 3" key="1">
    <citation type="submission" date="2016-10" db="EMBL/GenBank/DDBJ databases">
        <authorList>
            <person name="de Groot N.N."/>
        </authorList>
    </citation>
    <scope>NUCLEOTIDE SEQUENCE [LARGE SCALE GENOMIC DNA]</scope>
    <source>
        <strain evidence="2 3">YAD2003</strain>
    </source>
</reference>
<evidence type="ECO:0000313" key="3">
    <source>
        <dbReference type="Proteomes" id="UP000183190"/>
    </source>
</evidence>
<keyword evidence="1" id="KW-1133">Transmembrane helix</keyword>
<feature type="transmembrane region" description="Helical" evidence="1">
    <location>
        <begin position="249"/>
        <end position="266"/>
    </location>
</feature>
<keyword evidence="1" id="KW-0812">Transmembrane</keyword>
<name>A0A1H6J856_RUMFL</name>
<sequence length="267" mass="30181">MKKLHILPLAEKITADNLYSAPTERKLPSVKIPSAVYTVLAVISFIACYTDPVIGIIAFGILFIVAGIDGKTGKNKKGTTAEKMIWTRLPLLFMGIFFILTGIFILISEEPSRSANTDMTRAYFMLMLKLFLIAFAVLGISRLIMLVTVELALRSRREHCGTLVHIEPDIAAADCTVTASDTEYKCHVPVYKYYYEGIGYRFTDHSRDLYFFSPTDSSLVYVDPEKPDRYYSPNLFADNGENLIEFLQFLGYMFVFSIPLLVVLLFK</sequence>
<dbReference type="EMBL" id="FNWV01000004">
    <property type="protein sequence ID" value="SEH57926.1"/>
    <property type="molecule type" value="Genomic_DNA"/>
</dbReference>
<evidence type="ECO:0000256" key="1">
    <source>
        <dbReference type="SAM" id="Phobius"/>
    </source>
</evidence>
<dbReference type="RefSeq" id="WP_074716152.1">
    <property type="nucleotide sequence ID" value="NZ_FNWV01000004.1"/>
</dbReference>
<gene>
    <name evidence="2" type="ORF">SAMN02910265_01598</name>
</gene>
<proteinExistence type="predicted"/>
<evidence type="ECO:0000313" key="2">
    <source>
        <dbReference type="EMBL" id="SEH57926.1"/>
    </source>
</evidence>
<feature type="transmembrane region" description="Helical" evidence="1">
    <location>
        <begin position="89"/>
        <end position="107"/>
    </location>
</feature>
<dbReference type="Proteomes" id="UP000183190">
    <property type="component" value="Unassembled WGS sequence"/>
</dbReference>
<dbReference type="AlphaFoldDB" id="A0A1H6J856"/>
<protein>
    <recommendedName>
        <fullName evidence="4">DUF3592 domain-containing protein</fullName>
    </recommendedName>
</protein>
<dbReference type="OrthoDB" id="9819073at2"/>
<feature type="transmembrane region" description="Helical" evidence="1">
    <location>
        <begin position="127"/>
        <end position="149"/>
    </location>
</feature>